<evidence type="ECO:0000256" key="1">
    <source>
        <dbReference type="SAM" id="Phobius"/>
    </source>
</evidence>
<evidence type="ECO:0008006" key="4">
    <source>
        <dbReference type="Google" id="ProtNLM"/>
    </source>
</evidence>
<dbReference type="AlphaFoldDB" id="A0AAW1KLU2"/>
<comment type="caution">
    <text evidence="2">The sequence shown here is derived from an EMBL/GenBank/DDBJ whole genome shotgun (WGS) entry which is preliminary data.</text>
</comment>
<evidence type="ECO:0000313" key="2">
    <source>
        <dbReference type="EMBL" id="KAK9719827.1"/>
    </source>
</evidence>
<feature type="transmembrane region" description="Helical" evidence="1">
    <location>
        <begin position="12"/>
        <end position="30"/>
    </location>
</feature>
<dbReference type="Proteomes" id="UP001458880">
    <property type="component" value="Unassembled WGS sequence"/>
</dbReference>
<keyword evidence="1" id="KW-1133">Transmembrane helix</keyword>
<organism evidence="2 3">
    <name type="scientific">Popillia japonica</name>
    <name type="common">Japanese beetle</name>
    <dbReference type="NCBI Taxonomy" id="7064"/>
    <lineage>
        <taxon>Eukaryota</taxon>
        <taxon>Metazoa</taxon>
        <taxon>Ecdysozoa</taxon>
        <taxon>Arthropoda</taxon>
        <taxon>Hexapoda</taxon>
        <taxon>Insecta</taxon>
        <taxon>Pterygota</taxon>
        <taxon>Neoptera</taxon>
        <taxon>Endopterygota</taxon>
        <taxon>Coleoptera</taxon>
        <taxon>Polyphaga</taxon>
        <taxon>Scarabaeiformia</taxon>
        <taxon>Scarabaeidae</taxon>
        <taxon>Rutelinae</taxon>
        <taxon>Popillia</taxon>
    </lineage>
</organism>
<dbReference type="Pfam" id="PF05608">
    <property type="entry name" value="RTE1"/>
    <property type="match status" value="2"/>
</dbReference>
<dbReference type="PANTHER" id="PTHR20921:SF0">
    <property type="entry name" value="TRANSMEMBRANE PROTEIN 222"/>
    <property type="match status" value="1"/>
</dbReference>
<keyword evidence="3" id="KW-1185">Reference proteome</keyword>
<protein>
    <recommendedName>
        <fullName evidence="4">Transmembrane protein 222</fullName>
    </recommendedName>
</protein>
<dbReference type="EMBL" id="JASPKY010000216">
    <property type="protein sequence ID" value="KAK9719827.1"/>
    <property type="molecule type" value="Genomic_DNA"/>
</dbReference>
<keyword evidence="1" id="KW-0472">Membrane</keyword>
<name>A0AAW1KLU2_POPJA</name>
<dbReference type="PANTHER" id="PTHR20921">
    <property type="entry name" value="TRANSMEMBRANE PROTEIN 222"/>
    <property type="match status" value="1"/>
</dbReference>
<proteinExistence type="predicted"/>
<reference evidence="2 3" key="1">
    <citation type="journal article" date="2024" name="BMC Genomics">
        <title>De novo assembly and annotation of Popillia japonica's genome with initial clues to its potential as an invasive pest.</title>
        <authorList>
            <person name="Cucini C."/>
            <person name="Boschi S."/>
            <person name="Funari R."/>
            <person name="Cardaioli E."/>
            <person name="Iannotti N."/>
            <person name="Marturano G."/>
            <person name="Paoli F."/>
            <person name="Bruttini M."/>
            <person name="Carapelli A."/>
            <person name="Frati F."/>
            <person name="Nardi F."/>
        </authorList>
    </citation>
    <scope>NUCLEOTIDE SEQUENCE [LARGE SCALE GENOMIC DNA]</scope>
    <source>
        <strain evidence="2">DMR45628</strain>
    </source>
</reference>
<accession>A0AAW1KLU2</accession>
<sequence>MSTIDKTRDRYPFCIVWTPIPILTWLFPIIGHMGENNMAFGRPTKYWQLTPSKVNGGVQSWDHGVTEASEIYKGRMHNLFCDNCHSHVATALNIMNYNNSTSWNMVKLAFLTAIYSKY</sequence>
<dbReference type="InterPro" id="IPR008496">
    <property type="entry name" value="TMEM222/RTE1"/>
</dbReference>
<keyword evidence="1" id="KW-0812">Transmembrane</keyword>
<evidence type="ECO:0000313" key="3">
    <source>
        <dbReference type="Proteomes" id="UP001458880"/>
    </source>
</evidence>
<gene>
    <name evidence="2" type="ORF">QE152_g22448</name>
</gene>